<proteinExistence type="predicted"/>
<dbReference type="PANTHER" id="PTHR30203">
    <property type="entry name" value="OUTER MEMBRANE CATION EFFLUX PROTEIN"/>
    <property type="match status" value="1"/>
</dbReference>
<gene>
    <name evidence="1" type="ORF">GR702_15495</name>
</gene>
<evidence type="ECO:0000313" key="1">
    <source>
        <dbReference type="EMBL" id="MYL99170.1"/>
    </source>
</evidence>
<evidence type="ECO:0000313" key="2">
    <source>
        <dbReference type="Proteomes" id="UP000465810"/>
    </source>
</evidence>
<dbReference type="GO" id="GO:0015562">
    <property type="term" value="F:efflux transmembrane transporter activity"/>
    <property type="evidence" value="ECO:0007669"/>
    <property type="project" value="InterPro"/>
</dbReference>
<sequence length="99" mass="10971">MPAAAGVADVTDLKTWWRGFKDPLLDRLVDQALVNNLDLKVAAQRLIVARAERDALSGTLKPRIGISANSLQQQTSRRVEWPRGIGFTDTQSVQLEASW</sequence>
<dbReference type="AlphaFoldDB" id="A0A7X4GIX3"/>
<keyword evidence="2" id="KW-1185">Reference proteome</keyword>
<name>A0A7X4GIX3_9SPHN</name>
<dbReference type="Gene3D" id="2.20.200.10">
    <property type="entry name" value="Outer membrane efflux proteins (OEP)"/>
    <property type="match status" value="1"/>
</dbReference>
<accession>A0A7X4GIX3</accession>
<reference evidence="1 2" key="1">
    <citation type="submission" date="2019-12" db="EMBL/GenBank/DDBJ databases">
        <authorList>
            <person name="Feng G."/>
            <person name="Zhu H."/>
        </authorList>
    </citation>
    <scope>NUCLEOTIDE SEQUENCE [LARGE SCALE GENOMIC DNA]</scope>
    <source>
        <strain evidence="1 2">FGD1</strain>
    </source>
</reference>
<dbReference type="InterPro" id="IPR010131">
    <property type="entry name" value="MdtP/NodT-like"/>
</dbReference>
<dbReference type="Gene3D" id="1.20.1600.10">
    <property type="entry name" value="Outer membrane efflux proteins (OEP)"/>
    <property type="match status" value="1"/>
</dbReference>
<dbReference type="Proteomes" id="UP000465810">
    <property type="component" value="Unassembled WGS sequence"/>
</dbReference>
<organism evidence="1 2">
    <name type="scientific">Novosphingobium silvae</name>
    <dbReference type="NCBI Taxonomy" id="2692619"/>
    <lineage>
        <taxon>Bacteria</taxon>
        <taxon>Pseudomonadati</taxon>
        <taxon>Pseudomonadota</taxon>
        <taxon>Alphaproteobacteria</taxon>
        <taxon>Sphingomonadales</taxon>
        <taxon>Sphingomonadaceae</taxon>
        <taxon>Novosphingobium</taxon>
    </lineage>
</organism>
<dbReference type="SUPFAM" id="SSF56954">
    <property type="entry name" value="Outer membrane efflux proteins (OEP)"/>
    <property type="match status" value="1"/>
</dbReference>
<protein>
    <submittedName>
        <fullName evidence="1">TolC family protein</fullName>
    </submittedName>
</protein>
<comment type="caution">
    <text evidence="1">The sequence shown here is derived from an EMBL/GenBank/DDBJ whole genome shotgun (WGS) entry which is preliminary data.</text>
</comment>
<dbReference type="EMBL" id="WVTD01000012">
    <property type="protein sequence ID" value="MYL99170.1"/>
    <property type="molecule type" value="Genomic_DNA"/>
</dbReference>